<dbReference type="PANTHER" id="PTHR24559">
    <property type="entry name" value="TRANSPOSON TY3-I GAG-POL POLYPROTEIN"/>
    <property type="match status" value="1"/>
</dbReference>
<dbReference type="InterPro" id="IPR053134">
    <property type="entry name" value="RNA-dir_DNA_polymerase"/>
</dbReference>
<dbReference type="AlphaFoldDB" id="A0A814RYY3"/>
<dbReference type="EMBL" id="CAJNOC010010504">
    <property type="protein sequence ID" value="CAF1140604.1"/>
    <property type="molecule type" value="Genomic_DNA"/>
</dbReference>
<evidence type="ECO:0000313" key="3">
    <source>
        <dbReference type="Proteomes" id="UP000663879"/>
    </source>
</evidence>
<dbReference type="OrthoDB" id="10053420at2759"/>
<dbReference type="Gene3D" id="2.40.70.10">
    <property type="entry name" value="Acid Proteases"/>
    <property type="match status" value="1"/>
</dbReference>
<dbReference type="CDD" id="cd01647">
    <property type="entry name" value="RT_LTR"/>
    <property type="match status" value="1"/>
</dbReference>
<dbReference type="InterPro" id="IPR043502">
    <property type="entry name" value="DNA/RNA_pol_sf"/>
</dbReference>
<dbReference type="Pfam" id="PF13975">
    <property type="entry name" value="gag-asp_proteas"/>
    <property type="match status" value="1"/>
</dbReference>
<dbReference type="Gene3D" id="3.30.70.270">
    <property type="match status" value="1"/>
</dbReference>
<dbReference type="InterPro" id="IPR000477">
    <property type="entry name" value="RT_dom"/>
</dbReference>
<dbReference type="PROSITE" id="PS50878">
    <property type="entry name" value="RT_POL"/>
    <property type="match status" value="1"/>
</dbReference>
<keyword evidence="3" id="KW-1185">Reference proteome</keyword>
<gene>
    <name evidence="2" type="ORF">OXX778_LOCUS22884</name>
</gene>
<accession>A0A814RYY3</accession>
<reference evidence="2" key="1">
    <citation type="submission" date="2021-02" db="EMBL/GenBank/DDBJ databases">
        <authorList>
            <person name="Nowell W R."/>
        </authorList>
    </citation>
    <scope>NUCLEOTIDE SEQUENCE</scope>
    <source>
        <strain evidence="2">Ploen Becks lab</strain>
    </source>
</reference>
<dbReference type="FunFam" id="3.10.10.10:FF:000002">
    <property type="entry name" value="Retrovirus-related Pol polyprotein from transposon 17.6-like protein"/>
    <property type="match status" value="1"/>
</dbReference>
<organism evidence="2 3">
    <name type="scientific">Brachionus calyciflorus</name>
    <dbReference type="NCBI Taxonomy" id="104777"/>
    <lineage>
        <taxon>Eukaryota</taxon>
        <taxon>Metazoa</taxon>
        <taxon>Spiralia</taxon>
        <taxon>Gnathifera</taxon>
        <taxon>Rotifera</taxon>
        <taxon>Eurotatoria</taxon>
        <taxon>Monogononta</taxon>
        <taxon>Pseudotrocha</taxon>
        <taxon>Ploima</taxon>
        <taxon>Brachionidae</taxon>
        <taxon>Brachionus</taxon>
    </lineage>
</organism>
<feature type="domain" description="Reverse transcriptase" evidence="1">
    <location>
        <begin position="263"/>
        <end position="426"/>
    </location>
</feature>
<protein>
    <recommendedName>
        <fullName evidence="1">Reverse transcriptase domain-containing protein</fullName>
    </recommendedName>
</protein>
<sequence length="426" mass="48910">MRWNQKTISIRTITKFRIISLIKTNIQVNSTKIQNLKPNKVENNHQLKKQLHKKFNYSHQISILPTNNTTFLNANEQQISNYSSTVAENLEGDCLINENFTHFQIDTGSDITAISDSRYNELPNKEEIIQIKNDITGADGNNLTILGKTWVKIQFGTYITQMYVYIIKDLVQECLIGLDFVNKFNGFRIPIGNLKSTLKNFTISTIHNYNNKLKQLQINKIEEKPKHIQSIQSNSDTIATEENPTKIEVIKSKILELVTSVSAPSLMDLKPSTITNHKIDLIDPQQEPIRQKTRRVPMSKRDEFSKMIDEMLSANLIQPSQSSWCSPIYLVSKPDGSIRLTIDYRLLNNSKWFTKLDLFSGYFQIKLAPESRKYKAFSCERGLFEFVVMPMGLTNAPASFQRAMNEVMEEAIKNGFVVVFLDDILI</sequence>
<dbReference type="PANTHER" id="PTHR24559:SF444">
    <property type="entry name" value="REVERSE TRANSCRIPTASE DOMAIN-CONTAINING PROTEIN"/>
    <property type="match status" value="1"/>
</dbReference>
<dbReference type="Gene3D" id="3.10.10.10">
    <property type="entry name" value="HIV Type 1 Reverse Transcriptase, subunit A, domain 1"/>
    <property type="match status" value="2"/>
</dbReference>
<dbReference type="Proteomes" id="UP000663879">
    <property type="component" value="Unassembled WGS sequence"/>
</dbReference>
<comment type="caution">
    <text evidence="2">The sequence shown here is derived from an EMBL/GenBank/DDBJ whole genome shotgun (WGS) entry which is preliminary data.</text>
</comment>
<feature type="non-terminal residue" evidence="2">
    <location>
        <position position="1"/>
    </location>
</feature>
<evidence type="ECO:0000259" key="1">
    <source>
        <dbReference type="PROSITE" id="PS50878"/>
    </source>
</evidence>
<name>A0A814RYY3_9BILA</name>
<dbReference type="InterPro" id="IPR043128">
    <property type="entry name" value="Rev_trsase/Diguanyl_cyclase"/>
</dbReference>
<dbReference type="SUPFAM" id="SSF56672">
    <property type="entry name" value="DNA/RNA polymerases"/>
    <property type="match status" value="1"/>
</dbReference>
<proteinExistence type="predicted"/>
<evidence type="ECO:0000313" key="2">
    <source>
        <dbReference type="EMBL" id="CAF1140604.1"/>
    </source>
</evidence>
<dbReference type="Pfam" id="PF00078">
    <property type="entry name" value="RVT_1"/>
    <property type="match status" value="1"/>
</dbReference>
<dbReference type="SUPFAM" id="SSF50630">
    <property type="entry name" value="Acid proteases"/>
    <property type="match status" value="1"/>
</dbReference>
<dbReference type="InterPro" id="IPR021109">
    <property type="entry name" value="Peptidase_aspartic_dom_sf"/>
</dbReference>